<keyword evidence="3" id="KW-1185">Reference proteome</keyword>
<accession>A0A5Q2WDA0</accession>
<dbReference type="GeneID" id="56239344"/>
<organism evidence="2 3">
    <name type="scientific">Bacillus phage vB_Bpu_PumA2</name>
    <dbReference type="NCBI Taxonomy" id="2662128"/>
    <lineage>
        <taxon>Viruses</taxon>
        <taxon>Duplodnaviria</taxon>
        <taxon>Heunggongvirae</taxon>
        <taxon>Uroviricota</taxon>
        <taxon>Caudoviricetes</taxon>
        <taxon>Salasmaviridae</taxon>
        <taxon>Bundooravirus</taxon>
        <taxon>Bundooravirus PumA2</taxon>
    </lineage>
</organism>
<name>A0A5Q2WDA0_9CAUD</name>
<evidence type="ECO:0000256" key="1">
    <source>
        <dbReference type="SAM" id="Phobius"/>
    </source>
</evidence>
<dbReference type="Proteomes" id="UP000363270">
    <property type="component" value="Segment"/>
</dbReference>
<keyword evidence="1" id="KW-0472">Membrane</keyword>
<dbReference type="KEGG" id="vg:56239344"/>
<evidence type="ECO:0000313" key="2">
    <source>
        <dbReference type="EMBL" id="QGH74220.1"/>
    </source>
</evidence>
<sequence>MIIDSSVLQTIIAVLVLQSMSIVFAGFMMIRMTHELYKFKRTFDQKVYVIEPDYLEMFKQTFDEKNKEDSKNDVLLTRLRSNSSYGKKD</sequence>
<keyword evidence="1" id="KW-0812">Transmembrane</keyword>
<reference evidence="2 3" key="1">
    <citation type="submission" date="2019-09" db="EMBL/GenBank/DDBJ databases">
        <title>Isolation and characterization of two phi29 phages that infect Bacillus pumilis.</title>
        <authorList>
            <person name="Batinovic S."/>
            <person name="Rice D."/>
            <person name="Beer M."/>
            <person name="Petrovski S."/>
        </authorList>
    </citation>
    <scope>NUCLEOTIDE SEQUENCE [LARGE SCALE GENOMIC DNA]</scope>
</reference>
<keyword evidence="1" id="KW-1133">Transmembrane helix</keyword>
<evidence type="ECO:0000313" key="3">
    <source>
        <dbReference type="Proteomes" id="UP000363270"/>
    </source>
</evidence>
<protein>
    <submittedName>
        <fullName evidence="2">Uncharacterized protein</fullName>
    </submittedName>
</protein>
<proteinExistence type="predicted"/>
<feature type="transmembrane region" description="Helical" evidence="1">
    <location>
        <begin position="6"/>
        <end position="30"/>
    </location>
</feature>
<dbReference type="EMBL" id="MN524845">
    <property type="protein sequence ID" value="QGH74220.1"/>
    <property type="molecule type" value="Genomic_DNA"/>
</dbReference>
<dbReference type="RefSeq" id="YP_009910597.1">
    <property type="nucleotide sequence ID" value="NC_049972.1"/>
</dbReference>